<proteinExistence type="predicted"/>
<name>A0A1I1CCS1_9BACT</name>
<organism evidence="2 3">
    <name type="scientific">Algoriphagus aquimarinus</name>
    <dbReference type="NCBI Taxonomy" id="237018"/>
    <lineage>
        <taxon>Bacteria</taxon>
        <taxon>Pseudomonadati</taxon>
        <taxon>Bacteroidota</taxon>
        <taxon>Cytophagia</taxon>
        <taxon>Cytophagales</taxon>
        <taxon>Cyclobacteriaceae</taxon>
        <taxon>Algoriphagus</taxon>
    </lineage>
</organism>
<dbReference type="InterPro" id="IPR013783">
    <property type="entry name" value="Ig-like_fold"/>
</dbReference>
<dbReference type="SUPFAM" id="SSF49299">
    <property type="entry name" value="PKD domain"/>
    <property type="match status" value="1"/>
</dbReference>
<evidence type="ECO:0000313" key="3">
    <source>
        <dbReference type="Proteomes" id="UP000198790"/>
    </source>
</evidence>
<dbReference type="AlphaFoldDB" id="A0A1I1CCS1"/>
<dbReference type="STRING" id="237018.SAMN04489723_12431"/>
<evidence type="ECO:0000259" key="1">
    <source>
        <dbReference type="PROSITE" id="PS50093"/>
    </source>
</evidence>
<dbReference type="Pfam" id="PF11617">
    <property type="entry name" value="Cu-binding_MopE"/>
    <property type="match status" value="3"/>
</dbReference>
<reference evidence="2 3" key="1">
    <citation type="submission" date="2016-10" db="EMBL/GenBank/DDBJ databases">
        <authorList>
            <person name="de Groot N.N."/>
        </authorList>
    </citation>
    <scope>NUCLEOTIDE SEQUENCE [LARGE SCALE GENOMIC DNA]</scope>
    <source>
        <strain evidence="2 3">DSM 23399</strain>
    </source>
</reference>
<accession>A0A1I1CCS1</accession>
<dbReference type="InterPro" id="IPR021655">
    <property type="entry name" value="Put_metal-bd"/>
</dbReference>
<dbReference type="InterPro" id="IPR035986">
    <property type="entry name" value="PKD_dom_sf"/>
</dbReference>
<dbReference type="Pfam" id="PF18962">
    <property type="entry name" value="Por_Secre_tail"/>
    <property type="match status" value="1"/>
</dbReference>
<protein>
    <submittedName>
        <fullName evidence="2">Por secretion system C-terminal sorting domain-containing protein</fullName>
    </submittedName>
</protein>
<sequence length="648" mass="70411">PELCDGKDNDCDGLVDGDDPNAIGLTTYYRDQDGDGFGNAADEIQSCAIPPGYVTNAQDCDDSDDTIYPGAPELCDGKDNDCDGLIDGEDPNAIGLTTYYRDQDGDGFGDASDTIQSCSTPVGYVSNDQDCDDSDEFMNPGIIGSCDQDPCSEVLEIVSTSGPLEPNQINTPINVSATVNGNILEAYWDWDDGSTSFITDPNLSFAASHIYSTPGVYQIRLFVKDECGSELVYAMDLAVIFDPDGGFVTGGGTIWSHKGAYLRDLNVEGRANFGFVAKYKKGSNKVDGNTEFQFKNGGLNFNSSSYDDMSLVIAGYKAIYKGEGSINGQSGYSFMVSAIDGGKKDVNETDKFRIKIWSTSTSEIVYDNQYGASDKEEATTDLTGGNIVIHNPKKGANKSINNSELLVVEWNTSNEILQNKLDKIVGEIPGKSAVWNIEQYNPVLEGIQFIDGLLLDSDISLLSEDVQASILVLDKASPKTINLSNQIIPIDIKGGDVIGVLETVDPAHDYHTYELETNPKIYISENKLIWKGGEPDSNSLLINVSSIDIVGNVISNEFVLFQESITNSVQVYPNPATNETNVKVDFAAPSIVSLKVFDTSGKLVFEESGDYEKGFIRTIDLRLLSNGIYQVQVQINFETITKRLIKVN</sequence>
<dbReference type="CDD" id="cd00146">
    <property type="entry name" value="PKD"/>
    <property type="match status" value="1"/>
</dbReference>
<dbReference type="Proteomes" id="UP000198790">
    <property type="component" value="Unassembled WGS sequence"/>
</dbReference>
<dbReference type="NCBIfam" id="TIGR04183">
    <property type="entry name" value="Por_Secre_tail"/>
    <property type="match status" value="1"/>
</dbReference>
<dbReference type="Gene3D" id="2.60.40.10">
    <property type="entry name" value="Immunoglobulins"/>
    <property type="match status" value="1"/>
</dbReference>
<dbReference type="Pfam" id="PF18911">
    <property type="entry name" value="PKD_4"/>
    <property type="match status" value="1"/>
</dbReference>
<dbReference type="RefSeq" id="WP_175499754.1">
    <property type="nucleotide sequence ID" value="NZ_FOKK01000024.1"/>
</dbReference>
<dbReference type="InterPro" id="IPR000601">
    <property type="entry name" value="PKD_dom"/>
</dbReference>
<keyword evidence="3" id="KW-1185">Reference proteome</keyword>
<feature type="non-terminal residue" evidence="2">
    <location>
        <position position="1"/>
    </location>
</feature>
<dbReference type="PROSITE" id="PS50093">
    <property type="entry name" value="PKD"/>
    <property type="match status" value="1"/>
</dbReference>
<dbReference type="InterPro" id="IPR026444">
    <property type="entry name" value="Secre_tail"/>
</dbReference>
<feature type="domain" description="PKD" evidence="1">
    <location>
        <begin position="188"/>
        <end position="239"/>
    </location>
</feature>
<dbReference type="EMBL" id="FOKK01000024">
    <property type="protein sequence ID" value="SFB58678.1"/>
    <property type="molecule type" value="Genomic_DNA"/>
</dbReference>
<evidence type="ECO:0000313" key="2">
    <source>
        <dbReference type="EMBL" id="SFB58678.1"/>
    </source>
</evidence>
<gene>
    <name evidence="2" type="ORF">SAMN04489723_12431</name>
</gene>